<organism evidence="6 7">
    <name type="scientific">Tetrabaena socialis</name>
    <dbReference type="NCBI Taxonomy" id="47790"/>
    <lineage>
        <taxon>Eukaryota</taxon>
        <taxon>Viridiplantae</taxon>
        <taxon>Chlorophyta</taxon>
        <taxon>core chlorophytes</taxon>
        <taxon>Chlorophyceae</taxon>
        <taxon>CS clade</taxon>
        <taxon>Chlamydomonadales</taxon>
        <taxon>Tetrabaenaceae</taxon>
        <taxon>Tetrabaena</taxon>
    </lineage>
</organism>
<evidence type="ECO:0000256" key="2">
    <source>
        <dbReference type="ARBA" id="ARBA00022679"/>
    </source>
</evidence>
<accession>A0A2J7ZR01</accession>
<name>A0A2J7ZR01_9CHLO</name>
<keyword evidence="1 6" id="KW-0489">Methyltransferase</keyword>
<feature type="domain" description="Post-SET" evidence="5">
    <location>
        <begin position="93"/>
        <end position="109"/>
    </location>
</feature>
<evidence type="ECO:0000259" key="5">
    <source>
        <dbReference type="PROSITE" id="PS50868"/>
    </source>
</evidence>
<dbReference type="Proteomes" id="UP000236333">
    <property type="component" value="Unassembled WGS sequence"/>
</dbReference>
<feature type="non-terminal residue" evidence="6">
    <location>
        <position position="1"/>
    </location>
</feature>
<evidence type="ECO:0000259" key="4">
    <source>
        <dbReference type="PROSITE" id="PS50280"/>
    </source>
</evidence>
<dbReference type="InterPro" id="IPR001214">
    <property type="entry name" value="SET_dom"/>
</dbReference>
<dbReference type="SUPFAM" id="SSF82199">
    <property type="entry name" value="SET domain"/>
    <property type="match status" value="1"/>
</dbReference>
<dbReference type="InterPro" id="IPR053201">
    <property type="entry name" value="Flavunoidine_N-MTase"/>
</dbReference>
<dbReference type="GO" id="GO:0008168">
    <property type="term" value="F:methyltransferase activity"/>
    <property type="evidence" value="ECO:0007669"/>
    <property type="project" value="UniProtKB-KW"/>
</dbReference>
<keyword evidence="7" id="KW-1185">Reference proteome</keyword>
<dbReference type="PANTHER" id="PTHR12350:SF19">
    <property type="entry name" value="SET DOMAIN-CONTAINING PROTEIN"/>
    <property type="match status" value="1"/>
</dbReference>
<keyword evidence="3" id="KW-0949">S-adenosyl-L-methionine</keyword>
<dbReference type="PROSITE" id="PS50280">
    <property type="entry name" value="SET"/>
    <property type="match status" value="1"/>
</dbReference>
<evidence type="ECO:0000256" key="1">
    <source>
        <dbReference type="ARBA" id="ARBA00022603"/>
    </source>
</evidence>
<dbReference type="GO" id="GO:0032259">
    <property type="term" value="P:methylation"/>
    <property type="evidence" value="ECO:0007669"/>
    <property type="project" value="UniProtKB-KW"/>
</dbReference>
<dbReference type="PROSITE" id="PS50868">
    <property type="entry name" value="POST_SET"/>
    <property type="match status" value="1"/>
</dbReference>
<dbReference type="Gene3D" id="2.170.270.10">
    <property type="entry name" value="SET domain"/>
    <property type="match status" value="1"/>
</dbReference>
<dbReference type="InterPro" id="IPR046341">
    <property type="entry name" value="SET_dom_sf"/>
</dbReference>
<evidence type="ECO:0000256" key="3">
    <source>
        <dbReference type="ARBA" id="ARBA00022691"/>
    </source>
</evidence>
<dbReference type="InterPro" id="IPR003616">
    <property type="entry name" value="Post-SET_dom"/>
</dbReference>
<sequence length="159" mass="16705">HIALYSRKAFEAGDLLIEFGASAEQDHPTYLTLQVGEGRHIELRPEWLEHVNHSCDPNALFDTTTFRFEAIRSIAPGDELSFFYPSTEWSMGSPFKCKCGSPACVGVIAGASQLGAAVLAGRRLTDFIAAKLRLLDAPAGAAPAAADGGAAAGAGAIMV</sequence>
<evidence type="ECO:0000313" key="7">
    <source>
        <dbReference type="Proteomes" id="UP000236333"/>
    </source>
</evidence>
<proteinExistence type="predicted"/>
<protein>
    <submittedName>
        <fullName evidence="6">Histone-lysine N-methyltransferase, H3 lysine-36 specific</fullName>
    </submittedName>
</protein>
<comment type="caution">
    <text evidence="6">The sequence shown here is derived from an EMBL/GenBank/DDBJ whole genome shotgun (WGS) entry which is preliminary data.</text>
</comment>
<feature type="non-terminal residue" evidence="6">
    <location>
        <position position="159"/>
    </location>
</feature>
<feature type="domain" description="SET" evidence="4">
    <location>
        <begin position="1"/>
        <end position="85"/>
    </location>
</feature>
<dbReference type="EMBL" id="PGGS01000609">
    <property type="protein sequence ID" value="PNH02698.1"/>
    <property type="molecule type" value="Genomic_DNA"/>
</dbReference>
<dbReference type="Pfam" id="PF00856">
    <property type="entry name" value="SET"/>
    <property type="match status" value="1"/>
</dbReference>
<evidence type="ECO:0000313" key="6">
    <source>
        <dbReference type="EMBL" id="PNH02698.1"/>
    </source>
</evidence>
<keyword evidence="2 6" id="KW-0808">Transferase</keyword>
<dbReference type="OrthoDB" id="5984008at2759"/>
<dbReference type="AlphaFoldDB" id="A0A2J7ZR01"/>
<dbReference type="PANTHER" id="PTHR12350">
    <property type="entry name" value="HISTONE-LYSINE N-METHYLTRANSFERASE-RELATED"/>
    <property type="match status" value="1"/>
</dbReference>
<reference evidence="6 7" key="1">
    <citation type="journal article" date="2017" name="Mol. Biol. Evol.">
        <title>The 4-celled Tetrabaena socialis nuclear genome reveals the essential components for genetic control of cell number at the origin of multicellularity in the volvocine lineage.</title>
        <authorList>
            <person name="Featherston J."/>
            <person name="Arakaki Y."/>
            <person name="Hanschen E.R."/>
            <person name="Ferris P.J."/>
            <person name="Michod R.E."/>
            <person name="Olson B.J.S.C."/>
            <person name="Nozaki H."/>
            <person name="Durand P.M."/>
        </authorList>
    </citation>
    <scope>NUCLEOTIDE SEQUENCE [LARGE SCALE GENOMIC DNA]</scope>
    <source>
        <strain evidence="6 7">NIES-571</strain>
    </source>
</reference>
<gene>
    <name evidence="6" type="ORF">TSOC_011306</name>
</gene>